<proteinExistence type="predicted"/>
<reference evidence="2 3" key="1">
    <citation type="submission" date="2018-03" db="EMBL/GenBank/DDBJ databases">
        <title>Genomic Encyclopedia of Archaeal and Bacterial Type Strains, Phase II (KMG-II): from individual species to whole genera.</title>
        <authorList>
            <person name="Goeker M."/>
        </authorList>
    </citation>
    <scope>NUCLEOTIDE SEQUENCE [LARGE SCALE GENOMIC DNA]</scope>
    <source>
        <strain evidence="2 3">DSM 45348</strain>
    </source>
</reference>
<evidence type="ECO:0000313" key="2">
    <source>
        <dbReference type="EMBL" id="PRY27206.1"/>
    </source>
</evidence>
<protein>
    <submittedName>
        <fullName evidence="2">Uncharacterized protein</fullName>
    </submittedName>
</protein>
<gene>
    <name evidence="2" type="ORF">CLV70_111173</name>
</gene>
<evidence type="ECO:0000256" key="1">
    <source>
        <dbReference type="SAM" id="MobiDB-lite"/>
    </source>
</evidence>
<evidence type="ECO:0000313" key="3">
    <source>
        <dbReference type="Proteomes" id="UP000239209"/>
    </source>
</evidence>
<feature type="region of interest" description="Disordered" evidence="1">
    <location>
        <begin position="220"/>
        <end position="269"/>
    </location>
</feature>
<dbReference type="AlphaFoldDB" id="A0A2T0S1A9"/>
<name>A0A2T0S1A9_9ACTN</name>
<organism evidence="2 3">
    <name type="scientific">Pseudosporangium ferrugineum</name>
    <dbReference type="NCBI Taxonomy" id="439699"/>
    <lineage>
        <taxon>Bacteria</taxon>
        <taxon>Bacillati</taxon>
        <taxon>Actinomycetota</taxon>
        <taxon>Actinomycetes</taxon>
        <taxon>Micromonosporales</taxon>
        <taxon>Micromonosporaceae</taxon>
        <taxon>Pseudosporangium</taxon>
    </lineage>
</organism>
<dbReference type="RefSeq" id="WP_146164129.1">
    <property type="nucleotide sequence ID" value="NZ_PVZG01000011.1"/>
</dbReference>
<dbReference type="OrthoDB" id="3404896at2"/>
<feature type="region of interest" description="Disordered" evidence="1">
    <location>
        <begin position="113"/>
        <end position="145"/>
    </location>
</feature>
<keyword evidence="3" id="KW-1185">Reference proteome</keyword>
<sequence length="350" mass="34455">MTGAEFSEVDFDLLADYVGGALDGTPDEAVVAALIVGHPGWRRAHAELDAAAGAMTSALRSWGEEPEPMPAEFVARLDAAFAAEAAGGGEAGSGSAASGSSPRAGEFDVAASGAIHSAPGGDGAAPGRHLVAVPDGEERATTARKRVRRWKWAAPAGIAAGVLAFVGFGVQQLGGADSADDSSAAGSAQGAEHALALPAGPGQISSSGIDYNRGTLAQAAAQALSAPADTGQTGSAPRAPGQQPPAPRTGAADDSRNKGAEPTGGVMAERNEALDRLRVREALLACLDAIAGANGAGPVTAQTIDYARYEGAPALIVQFTAANGSWVWAAGAGCGTPASGADKLGSAKVG</sequence>
<comment type="caution">
    <text evidence="2">The sequence shown here is derived from an EMBL/GenBank/DDBJ whole genome shotgun (WGS) entry which is preliminary data.</text>
</comment>
<dbReference type="EMBL" id="PVZG01000011">
    <property type="protein sequence ID" value="PRY27206.1"/>
    <property type="molecule type" value="Genomic_DNA"/>
</dbReference>
<accession>A0A2T0S1A9</accession>
<dbReference type="Proteomes" id="UP000239209">
    <property type="component" value="Unassembled WGS sequence"/>
</dbReference>